<evidence type="ECO:0000313" key="3">
    <source>
        <dbReference type="EMBL" id="QHT29475.1"/>
    </source>
</evidence>
<dbReference type="SMART" id="SM00427">
    <property type="entry name" value="H2B"/>
    <property type="match status" value="1"/>
</dbReference>
<dbReference type="GO" id="GO:0000786">
    <property type="term" value="C:nucleosome"/>
    <property type="evidence" value="ECO:0007669"/>
    <property type="project" value="InterPro"/>
</dbReference>
<dbReference type="SUPFAM" id="SSF47113">
    <property type="entry name" value="Histone-fold"/>
    <property type="match status" value="3"/>
</dbReference>
<dbReference type="SMART" id="SM00414">
    <property type="entry name" value="H2A"/>
    <property type="match status" value="1"/>
</dbReference>
<dbReference type="Gene3D" id="1.10.20.10">
    <property type="entry name" value="Histone, subunit A"/>
    <property type="match status" value="3"/>
</dbReference>
<dbReference type="PRINTS" id="PR00620">
    <property type="entry name" value="HISTONEH2A"/>
</dbReference>
<dbReference type="PANTHER" id="PTHR11426">
    <property type="entry name" value="HISTONE H3"/>
    <property type="match status" value="1"/>
</dbReference>
<name>A0A6C0EQ89_9ZZZZ</name>
<evidence type="ECO:0000256" key="1">
    <source>
        <dbReference type="SAM" id="MobiDB-lite"/>
    </source>
</evidence>
<dbReference type="InterPro" id="IPR009072">
    <property type="entry name" value="Histone-fold"/>
</dbReference>
<dbReference type="GO" id="GO:0003677">
    <property type="term" value="F:DNA binding"/>
    <property type="evidence" value="ECO:0007669"/>
    <property type="project" value="InterPro"/>
</dbReference>
<sequence>MEAKQQNLTESVASVAKVMRKKTRYFETYISRVLKNVASENGITSNAKQQLNSAICILARILSSVMTKLTVSSKKKTLSVKEVKNASILYITGTLLENAVKHAEESVVKFSQGETKHSSRQDKAGILFPPSITEKFLRDFGLSKVMVTKTAPIYFAAILEYLTTVILENASVLARENTRVRITIRDLEIAVRSDPDMNKLWEKCGISFIGGGVIPQIHDSLLAKKPRRKRKVKDTATATKKGHRFRPGTVSLREIKKYQKASNCLTFAKFPFERLVRSVISEQQEGMKISKDVFIVLQYYIEQFIVDFLRDAGSAAIHSGRVKLMPSDIQFISNLRHYPQLDATPFKKEKKVETEDQQEGQKLELETV</sequence>
<dbReference type="InterPro" id="IPR000558">
    <property type="entry name" value="Histone_H2B"/>
</dbReference>
<feature type="domain" description="Core Histone H2A/H2B/H3" evidence="2">
    <location>
        <begin position="143"/>
        <end position="192"/>
    </location>
</feature>
<dbReference type="CDD" id="cd00074">
    <property type="entry name" value="HFD_H2A"/>
    <property type="match status" value="1"/>
</dbReference>
<evidence type="ECO:0000259" key="2">
    <source>
        <dbReference type="Pfam" id="PF00125"/>
    </source>
</evidence>
<dbReference type="InterPro" id="IPR007125">
    <property type="entry name" value="H2A/H2B/H3"/>
</dbReference>
<dbReference type="Pfam" id="PF00125">
    <property type="entry name" value="Histone"/>
    <property type="match status" value="2"/>
</dbReference>
<feature type="region of interest" description="Disordered" evidence="1">
    <location>
        <begin position="347"/>
        <end position="368"/>
    </location>
</feature>
<accession>A0A6C0EQ89</accession>
<dbReference type="GO" id="GO:0046982">
    <property type="term" value="F:protein heterodimerization activity"/>
    <property type="evidence" value="ECO:0007669"/>
    <property type="project" value="InterPro"/>
</dbReference>
<dbReference type="EMBL" id="MN738877">
    <property type="protein sequence ID" value="QHT29475.1"/>
    <property type="molecule type" value="Genomic_DNA"/>
</dbReference>
<feature type="domain" description="Core Histone H2A/H2B/H3" evidence="2">
    <location>
        <begin position="247"/>
        <end position="331"/>
    </location>
</feature>
<dbReference type="AlphaFoldDB" id="A0A6C0EQ89"/>
<organism evidence="3">
    <name type="scientific">viral metagenome</name>
    <dbReference type="NCBI Taxonomy" id="1070528"/>
    <lineage>
        <taxon>unclassified sequences</taxon>
        <taxon>metagenomes</taxon>
        <taxon>organismal metagenomes</taxon>
    </lineage>
</organism>
<dbReference type="InterPro" id="IPR002119">
    <property type="entry name" value="Histone_H2A"/>
</dbReference>
<dbReference type="SMART" id="SM00428">
    <property type="entry name" value="H3"/>
    <property type="match status" value="1"/>
</dbReference>
<protein>
    <recommendedName>
        <fullName evidence="2">Core Histone H2A/H2B/H3 domain-containing protein</fullName>
    </recommendedName>
</protein>
<proteinExistence type="predicted"/>
<dbReference type="InterPro" id="IPR000164">
    <property type="entry name" value="Histone_H3/CENP-A"/>
</dbReference>
<dbReference type="GO" id="GO:0030527">
    <property type="term" value="F:structural constituent of chromatin"/>
    <property type="evidence" value="ECO:0007669"/>
    <property type="project" value="InterPro"/>
</dbReference>
<reference evidence="3" key="1">
    <citation type="journal article" date="2020" name="Nature">
        <title>Giant virus diversity and host interactions through global metagenomics.</title>
        <authorList>
            <person name="Schulz F."/>
            <person name="Roux S."/>
            <person name="Paez-Espino D."/>
            <person name="Jungbluth S."/>
            <person name="Walsh D.A."/>
            <person name="Denef V.J."/>
            <person name="McMahon K.D."/>
            <person name="Konstantinidis K.T."/>
            <person name="Eloe-Fadrosh E.A."/>
            <person name="Kyrpides N.C."/>
            <person name="Woyke T."/>
        </authorList>
    </citation>
    <scope>NUCLEOTIDE SEQUENCE</scope>
    <source>
        <strain evidence="3">GVMAG-M-3300005589-24</strain>
    </source>
</reference>